<protein>
    <submittedName>
        <fullName evidence="1">Uncharacterized protein</fullName>
    </submittedName>
</protein>
<name>A0A1F5SKD2_9BACT</name>
<dbReference type="Proteomes" id="UP000178925">
    <property type="component" value="Unassembled WGS sequence"/>
</dbReference>
<organism evidence="1 2">
    <name type="scientific">Candidatus Falkowbacteria bacterium RIFOXYA2_FULL_47_9</name>
    <dbReference type="NCBI Taxonomy" id="1797995"/>
    <lineage>
        <taxon>Bacteria</taxon>
        <taxon>Candidatus Falkowiibacteriota</taxon>
    </lineage>
</organism>
<evidence type="ECO:0000313" key="1">
    <source>
        <dbReference type="EMBL" id="OGF26913.1"/>
    </source>
</evidence>
<proteinExistence type="predicted"/>
<evidence type="ECO:0000313" key="2">
    <source>
        <dbReference type="Proteomes" id="UP000178925"/>
    </source>
</evidence>
<reference evidence="1 2" key="1">
    <citation type="journal article" date="2016" name="Nat. Commun.">
        <title>Thousands of microbial genomes shed light on interconnected biogeochemical processes in an aquifer system.</title>
        <authorList>
            <person name="Anantharaman K."/>
            <person name="Brown C.T."/>
            <person name="Hug L.A."/>
            <person name="Sharon I."/>
            <person name="Castelle C.J."/>
            <person name="Probst A.J."/>
            <person name="Thomas B.C."/>
            <person name="Singh A."/>
            <person name="Wilkins M.J."/>
            <person name="Karaoz U."/>
            <person name="Brodie E.L."/>
            <person name="Williams K.H."/>
            <person name="Hubbard S.S."/>
            <person name="Banfield J.F."/>
        </authorList>
    </citation>
    <scope>NUCLEOTIDE SEQUENCE [LARGE SCALE GENOMIC DNA]</scope>
</reference>
<sequence>MTVMKRKAVKILLVFVSLIVWLGSNAGFGYPPADSLQFPLDNYLQKKGDNYFGRKDLVRAGKWHLGDDYGGRVCQDTKSE</sequence>
<dbReference type="EMBL" id="MFGC01000031">
    <property type="protein sequence ID" value="OGF26913.1"/>
    <property type="molecule type" value="Genomic_DNA"/>
</dbReference>
<dbReference type="AlphaFoldDB" id="A0A1F5SKD2"/>
<accession>A0A1F5SKD2</accession>
<comment type="caution">
    <text evidence="1">The sequence shown here is derived from an EMBL/GenBank/DDBJ whole genome shotgun (WGS) entry which is preliminary data.</text>
</comment>
<gene>
    <name evidence="1" type="ORF">A2242_00070</name>
</gene>